<name>A0A238K4U5_9RHOB</name>
<dbReference type="InterPro" id="IPR045335">
    <property type="entry name" value="FtsQ_C_sf"/>
</dbReference>
<dbReference type="PROSITE" id="PS51779">
    <property type="entry name" value="POTRA"/>
    <property type="match status" value="1"/>
</dbReference>
<dbReference type="HAMAP" id="MF_00911">
    <property type="entry name" value="FtsQ_subfam"/>
    <property type="match status" value="1"/>
</dbReference>
<dbReference type="RefSeq" id="WP_093996014.1">
    <property type="nucleotide sequence ID" value="NZ_FXYD01000002.1"/>
</dbReference>
<organism evidence="11 12">
    <name type="scientific">Octadecabacter ascidiaceicola</name>
    <dbReference type="NCBI Taxonomy" id="1655543"/>
    <lineage>
        <taxon>Bacteria</taxon>
        <taxon>Pseudomonadati</taxon>
        <taxon>Pseudomonadota</taxon>
        <taxon>Alphaproteobacteria</taxon>
        <taxon>Rhodobacterales</taxon>
        <taxon>Roseobacteraceae</taxon>
        <taxon>Octadecabacter</taxon>
    </lineage>
</organism>
<keyword evidence="8 9" id="KW-0131">Cell cycle</keyword>
<feature type="transmembrane region" description="Helical" evidence="9">
    <location>
        <begin position="37"/>
        <end position="56"/>
    </location>
</feature>
<gene>
    <name evidence="9" type="primary">ftsQ</name>
    <name evidence="11" type="ORF">OCA8868_01617</name>
</gene>
<keyword evidence="3 9" id="KW-0997">Cell inner membrane</keyword>
<accession>A0A238K4U5</accession>
<evidence type="ECO:0000256" key="4">
    <source>
        <dbReference type="ARBA" id="ARBA00022618"/>
    </source>
</evidence>
<dbReference type="InterPro" id="IPR005548">
    <property type="entry name" value="Cell_div_FtsQ/DivIB_C"/>
</dbReference>
<keyword evidence="4 9" id="KW-0132">Cell division</keyword>
<keyword evidence="2 9" id="KW-1003">Cell membrane</keyword>
<dbReference type="GO" id="GO:0090529">
    <property type="term" value="P:cell septum assembly"/>
    <property type="evidence" value="ECO:0007669"/>
    <property type="project" value="InterPro"/>
</dbReference>
<protein>
    <recommendedName>
        <fullName evidence="9">Cell division protein FtsQ</fullName>
    </recommendedName>
</protein>
<feature type="domain" description="POTRA" evidence="10">
    <location>
        <begin position="81"/>
        <end position="149"/>
    </location>
</feature>
<comment type="function">
    <text evidence="9">Essential cell division protein.</text>
</comment>
<evidence type="ECO:0000256" key="9">
    <source>
        <dbReference type="HAMAP-Rule" id="MF_00911"/>
    </source>
</evidence>
<dbReference type="PANTHER" id="PTHR35851:SF1">
    <property type="entry name" value="CELL DIVISION PROTEIN FTSQ"/>
    <property type="match status" value="1"/>
</dbReference>
<dbReference type="InterPro" id="IPR013685">
    <property type="entry name" value="POTRA_FtsQ_type"/>
</dbReference>
<keyword evidence="12" id="KW-1185">Reference proteome</keyword>
<dbReference type="GO" id="GO:0005886">
    <property type="term" value="C:plasma membrane"/>
    <property type="evidence" value="ECO:0007669"/>
    <property type="project" value="UniProtKB-SubCell"/>
</dbReference>
<dbReference type="GO" id="GO:0032153">
    <property type="term" value="C:cell division site"/>
    <property type="evidence" value="ECO:0007669"/>
    <property type="project" value="UniProtKB-UniRule"/>
</dbReference>
<evidence type="ECO:0000256" key="2">
    <source>
        <dbReference type="ARBA" id="ARBA00022475"/>
    </source>
</evidence>
<dbReference type="Gene3D" id="3.40.50.11690">
    <property type="entry name" value="Cell division protein FtsQ/DivIB"/>
    <property type="match status" value="1"/>
</dbReference>
<evidence type="ECO:0000256" key="3">
    <source>
        <dbReference type="ARBA" id="ARBA00022519"/>
    </source>
</evidence>
<keyword evidence="6 9" id="KW-1133">Transmembrane helix</keyword>
<reference evidence="12" key="1">
    <citation type="submission" date="2017-05" db="EMBL/GenBank/DDBJ databases">
        <authorList>
            <person name="Rodrigo-Torres L."/>
            <person name="Arahal R. D."/>
            <person name="Lucena T."/>
        </authorList>
    </citation>
    <scope>NUCLEOTIDE SEQUENCE [LARGE SCALE GENOMIC DNA]</scope>
    <source>
        <strain evidence="12">CECT 8868</strain>
    </source>
</reference>
<evidence type="ECO:0000259" key="10">
    <source>
        <dbReference type="PROSITE" id="PS51779"/>
    </source>
</evidence>
<evidence type="ECO:0000256" key="1">
    <source>
        <dbReference type="ARBA" id="ARBA00004370"/>
    </source>
</evidence>
<dbReference type="Proteomes" id="UP000203464">
    <property type="component" value="Unassembled WGS sequence"/>
</dbReference>
<proteinExistence type="inferred from homology"/>
<evidence type="ECO:0000256" key="5">
    <source>
        <dbReference type="ARBA" id="ARBA00022692"/>
    </source>
</evidence>
<evidence type="ECO:0000256" key="8">
    <source>
        <dbReference type="ARBA" id="ARBA00023306"/>
    </source>
</evidence>
<evidence type="ECO:0000313" key="11">
    <source>
        <dbReference type="EMBL" id="SMX37938.1"/>
    </source>
</evidence>
<dbReference type="AlphaFoldDB" id="A0A238K4U5"/>
<dbReference type="EMBL" id="FXYD01000002">
    <property type="protein sequence ID" value="SMX37938.1"/>
    <property type="molecule type" value="Genomic_DNA"/>
</dbReference>
<keyword evidence="7 9" id="KW-0472">Membrane</keyword>
<dbReference type="GO" id="GO:0043093">
    <property type="term" value="P:FtsZ-dependent cytokinesis"/>
    <property type="evidence" value="ECO:0007669"/>
    <property type="project" value="UniProtKB-UniRule"/>
</dbReference>
<dbReference type="Pfam" id="PF03799">
    <property type="entry name" value="FtsQ_DivIB_C"/>
    <property type="match status" value="1"/>
</dbReference>
<dbReference type="OrthoDB" id="9783091at2"/>
<dbReference type="InterPro" id="IPR034746">
    <property type="entry name" value="POTRA"/>
</dbReference>
<keyword evidence="5 9" id="KW-0812">Transmembrane</keyword>
<evidence type="ECO:0000313" key="12">
    <source>
        <dbReference type="Proteomes" id="UP000203464"/>
    </source>
</evidence>
<comment type="subcellular location">
    <subcellularLocation>
        <location evidence="9">Cell inner membrane</location>
        <topology evidence="9">Single-pass type II membrane protein</topology>
    </subcellularLocation>
    <subcellularLocation>
        <location evidence="1">Membrane</location>
    </subcellularLocation>
    <text evidence="9">Localizes to the division septum.</text>
</comment>
<evidence type="ECO:0000256" key="7">
    <source>
        <dbReference type="ARBA" id="ARBA00023136"/>
    </source>
</evidence>
<evidence type="ECO:0000256" key="6">
    <source>
        <dbReference type="ARBA" id="ARBA00022989"/>
    </source>
</evidence>
<comment type="similarity">
    <text evidence="9">Belongs to the FtsQ/DivIB family. FtsQ subfamily.</text>
</comment>
<dbReference type="Pfam" id="PF08478">
    <property type="entry name" value="POTRA_1"/>
    <property type="match status" value="1"/>
</dbReference>
<sequence>MRSLKAQRPEGVRRDPAPSRWGYRYQRLMLTPGFRKLVKVGVPMLVVGGLIAGWTAREANRQMIADAYNNTKTQLQQRDEFMVKMMAIDGADDTLATDIRTVLPLEFPQSNFDLDLEEMRQTVAALPAVADVSLRVRPGGVLQVNVTQRVPVAVFRAPEGLKLIDSEGVLIQNIIARADRSDLPLITGDGAREALDEGLEIYRVAGPLMPRMRGVVRMGERRWDVILDSGQRILLPTDNPVPAFERVVALNQAQDLLERDVAVVDMRHPARPTIRMNEQAVTNLRQINAEQE</sequence>
<dbReference type="InterPro" id="IPR026579">
    <property type="entry name" value="FtsQ"/>
</dbReference>
<dbReference type="PANTHER" id="PTHR35851">
    <property type="entry name" value="CELL DIVISION PROTEIN FTSQ"/>
    <property type="match status" value="1"/>
</dbReference>